<evidence type="ECO:0000256" key="1">
    <source>
        <dbReference type="SAM" id="MobiDB-lite"/>
    </source>
</evidence>
<feature type="region of interest" description="Disordered" evidence="1">
    <location>
        <begin position="1"/>
        <end position="94"/>
    </location>
</feature>
<feature type="compositionally biased region" description="Basic and acidic residues" evidence="1">
    <location>
        <begin position="19"/>
        <end position="30"/>
    </location>
</feature>
<accession>A0A183PLF9</accession>
<dbReference type="AlphaFoldDB" id="A0A183PLF9"/>
<organism evidence="2 3">
    <name type="scientific">Schistosoma mattheei</name>
    <dbReference type="NCBI Taxonomy" id="31246"/>
    <lineage>
        <taxon>Eukaryota</taxon>
        <taxon>Metazoa</taxon>
        <taxon>Spiralia</taxon>
        <taxon>Lophotrochozoa</taxon>
        <taxon>Platyhelminthes</taxon>
        <taxon>Trematoda</taxon>
        <taxon>Digenea</taxon>
        <taxon>Strigeidida</taxon>
        <taxon>Schistosomatoidea</taxon>
        <taxon>Schistosomatidae</taxon>
        <taxon>Schistosoma</taxon>
    </lineage>
</organism>
<sequence>MSVVQTPSATNQLPDEAPEVDRTHIEESTQLRHKASPHIESSRPKEGRKTKEHITPRNGDGHEKNEQELNRSGKEGGGHDGLENVDPRSMLHWE</sequence>
<evidence type="ECO:0000313" key="3">
    <source>
        <dbReference type="Proteomes" id="UP000269396"/>
    </source>
</evidence>
<name>A0A183PLF9_9TREM</name>
<dbReference type="EMBL" id="UZAL01035550">
    <property type="protein sequence ID" value="VDP67948.1"/>
    <property type="molecule type" value="Genomic_DNA"/>
</dbReference>
<feature type="compositionally biased region" description="Polar residues" evidence="1">
    <location>
        <begin position="1"/>
        <end position="13"/>
    </location>
</feature>
<evidence type="ECO:0000313" key="2">
    <source>
        <dbReference type="EMBL" id="VDP67948.1"/>
    </source>
</evidence>
<gene>
    <name evidence="2" type="ORF">SMTD_LOCUS15195</name>
</gene>
<dbReference type="Proteomes" id="UP000269396">
    <property type="component" value="Unassembled WGS sequence"/>
</dbReference>
<feature type="compositionally biased region" description="Basic and acidic residues" evidence="1">
    <location>
        <begin position="40"/>
        <end position="94"/>
    </location>
</feature>
<protein>
    <submittedName>
        <fullName evidence="2">Uncharacterized protein</fullName>
    </submittedName>
</protein>
<reference evidence="2 3" key="1">
    <citation type="submission" date="2018-11" db="EMBL/GenBank/DDBJ databases">
        <authorList>
            <consortium name="Pathogen Informatics"/>
        </authorList>
    </citation>
    <scope>NUCLEOTIDE SEQUENCE [LARGE SCALE GENOMIC DNA]</scope>
    <source>
        <strain>Denwood</strain>
        <strain evidence="3">Zambia</strain>
    </source>
</reference>
<keyword evidence="3" id="KW-1185">Reference proteome</keyword>
<proteinExistence type="predicted"/>